<dbReference type="SUPFAM" id="SSF52540">
    <property type="entry name" value="P-loop containing nucleoside triphosphate hydrolases"/>
    <property type="match status" value="1"/>
</dbReference>
<accession>A0A1X7A2R4</accession>
<evidence type="ECO:0008006" key="3">
    <source>
        <dbReference type="Google" id="ProtNLM"/>
    </source>
</evidence>
<dbReference type="AlphaFoldDB" id="A0A1X7A2R4"/>
<organism evidence="1 2">
    <name type="scientific">Limimaricola soesokkakensis</name>
    <dbReference type="NCBI Taxonomy" id="1343159"/>
    <lineage>
        <taxon>Bacteria</taxon>
        <taxon>Pseudomonadati</taxon>
        <taxon>Pseudomonadota</taxon>
        <taxon>Alphaproteobacteria</taxon>
        <taxon>Rhodobacterales</taxon>
        <taxon>Paracoccaceae</taxon>
        <taxon>Limimaricola</taxon>
    </lineage>
</organism>
<protein>
    <recommendedName>
        <fullName evidence="3">Sulfotransferase family protein</fullName>
    </recommendedName>
</protein>
<name>A0A1X7A2R4_9RHOB</name>
<dbReference type="Gene3D" id="3.40.50.300">
    <property type="entry name" value="P-loop containing nucleotide triphosphate hydrolases"/>
    <property type="match status" value="1"/>
</dbReference>
<dbReference type="InterPro" id="IPR027417">
    <property type="entry name" value="P-loop_NTPase"/>
</dbReference>
<dbReference type="Proteomes" id="UP000193495">
    <property type="component" value="Unassembled WGS sequence"/>
</dbReference>
<evidence type="ECO:0000313" key="1">
    <source>
        <dbReference type="EMBL" id="SLN68603.1"/>
    </source>
</evidence>
<proteinExistence type="predicted"/>
<dbReference type="EMBL" id="FWFY01000015">
    <property type="protein sequence ID" value="SLN68603.1"/>
    <property type="molecule type" value="Genomic_DNA"/>
</dbReference>
<gene>
    <name evidence="1" type="ORF">LOS8367_03436</name>
</gene>
<dbReference type="RefSeq" id="WP_085897742.1">
    <property type="nucleotide sequence ID" value="NZ_FWFY01000015.1"/>
</dbReference>
<evidence type="ECO:0000313" key="2">
    <source>
        <dbReference type="Proteomes" id="UP000193495"/>
    </source>
</evidence>
<reference evidence="1 2" key="1">
    <citation type="submission" date="2017-03" db="EMBL/GenBank/DDBJ databases">
        <authorList>
            <person name="Afonso C.L."/>
            <person name="Miller P.J."/>
            <person name="Scott M.A."/>
            <person name="Spackman E."/>
            <person name="Goraichik I."/>
            <person name="Dimitrov K.M."/>
            <person name="Suarez D.L."/>
            <person name="Swayne D.E."/>
        </authorList>
    </citation>
    <scope>NUCLEOTIDE SEQUENCE [LARGE SCALE GENOMIC DNA]</scope>
    <source>
        <strain evidence="1 2">CECT 8367</strain>
    </source>
</reference>
<sequence>MRTLYIHIGAHRTATTSVQKFLQTNFVKLQRLGYFHPYNAGRHVALMNRLFSGEAQVAEVAADITARADGKAHDLHSVVLSDEDICMRRDLSVLARFREHFEVKIVFALRRQDLWLESWYLQNVKWQWNPSLAHLTFSEFLARREEFFWIHYDAYLRHVEELFGRDNVLVYAFDKAQMPDGPVAAFCDTIGLTERATLAPAPHTNTSMSPAMSEFMRVLPLDEIQPQQRKFFERACAQVDKTRAKQHGRQSSLLMDPDTRLRILDLYAAGNMAVAARYFERETLFLDPLPARDAPLAEMRLPSEGYAVMQDYVADFVRAMALIRAEEAAAIADRN</sequence>